<dbReference type="Proteomes" id="UP000773850">
    <property type="component" value="Unassembled WGS sequence"/>
</dbReference>
<gene>
    <name evidence="1" type="ORF">GS8_2031</name>
</gene>
<organism evidence="1 2">
    <name type="scientific">Geobacillus stearothermophilus</name>
    <name type="common">Bacillus stearothermophilus</name>
    <dbReference type="NCBI Taxonomy" id="1422"/>
    <lineage>
        <taxon>Bacteria</taxon>
        <taxon>Bacillati</taxon>
        <taxon>Bacillota</taxon>
        <taxon>Bacilli</taxon>
        <taxon>Bacillales</taxon>
        <taxon>Anoxybacillaceae</taxon>
        <taxon>Geobacillus</taxon>
    </lineage>
</organism>
<evidence type="ECO:0000313" key="1">
    <source>
        <dbReference type="EMBL" id="KAF6509874.1"/>
    </source>
</evidence>
<reference evidence="1 2" key="1">
    <citation type="submission" date="2016-03" db="EMBL/GenBank/DDBJ databases">
        <title>Spore heat resistance.</title>
        <authorList>
            <person name="Boekhorst J."/>
            <person name="Berendsen E.M."/>
            <person name="Wells-Bennik M.H."/>
            <person name="Kuipers O.P."/>
        </authorList>
    </citation>
    <scope>NUCLEOTIDE SEQUENCE [LARGE SCALE GENOMIC DNA]</scope>
    <source>
        <strain evidence="1 2">GS8</strain>
    </source>
</reference>
<accession>A0ABQ7HCF0</accession>
<keyword evidence="1" id="KW-0378">Hydrolase</keyword>
<proteinExistence type="predicted"/>
<dbReference type="GO" id="GO:0004386">
    <property type="term" value="F:helicase activity"/>
    <property type="evidence" value="ECO:0007669"/>
    <property type="project" value="UniProtKB-KW"/>
</dbReference>
<evidence type="ECO:0000313" key="2">
    <source>
        <dbReference type="Proteomes" id="UP000773850"/>
    </source>
</evidence>
<keyword evidence="1" id="KW-0067">ATP-binding</keyword>
<keyword evidence="1" id="KW-0547">Nucleotide-binding</keyword>
<dbReference type="EMBL" id="LUCS01000028">
    <property type="protein sequence ID" value="KAF6509874.1"/>
    <property type="molecule type" value="Genomic_DNA"/>
</dbReference>
<comment type="caution">
    <text evidence="1">The sequence shown here is derived from an EMBL/GenBank/DDBJ whole genome shotgun (WGS) entry which is preliminary data.</text>
</comment>
<sequence>MPNKKNERGLGCYYADLHIHIGRTASGRPVKITGARTLTLENILHEAAEVKGIDLVGVIDSHVPEVLDELERAMEKHGWREHEGGGVSAGKVTLFLNP</sequence>
<keyword evidence="1" id="KW-0347">Helicase</keyword>
<name>A0ABQ7HCF0_GEOSE</name>
<protein>
    <submittedName>
        <fullName evidence="1">DNA helicase II</fullName>
    </submittedName>
</protein>
<keyword evidence="2" id="KW-1185">Reference proteome</keyword>